<dbReference type="EMBL" id="JAFJMO010000013">
    <property type="protein sequence ID" value="KAJ8259148.1"/>
    <property type="molecule type" value="Genomic_DNA"/>
</dbReference>
<keyword evidence="5" id="KW-0862">Zinc</keyword>
<dbReference type="FunFam" id="1.10.10.10:FF:000010">
    <property type="entry name" value="Forkhead box P2 isoform B"/>
    <property type="match status" value="1"/>
</dbReference>
<accession>A0A9Q1D6B2</accession>
<dbReference type="InterPro" id="IPR047413">
    <property type="entry name" value="FH_FOXP3"/>
</dbReference>
<dbReference type="AlphaFoldDB" id="A0A9Q1D6B2"/>
<dbReference type="GO" id="GO:0001227">
    <property type="term" value="F:DNA-binding transcription repressor activity, RNA polymerase II-specific"/>
    <property type="evidence" value="ECO:0007669"/>
    <property type="project" value="TreeGrafter"/>
</dbReference>
<dbReference type="InterPro" id="IPR036390">
    <property type="entry name" value="WH_DNA-bd_sf"/>
</dbReference>
<keyword evidence="4" id="KW-0863">Zinc-finger</keyword>
<feature type="compositionally biased region" description="Polar residues" evidence="11">
    <location>
        <begin position="155"/>
        <end position="168"/>
    </location>
</feature>
<evidence type="ECO:0000259" key="12">
    <source>
        <dbReference type="PROSITE" id="PS50039"/>
    </source>
</evidence>
<keyword evidence="3" id="KW-0479">Metal-binding</keyword>
<dbReference type="PRINTS" id="PR00053">
    <property type="entry name" value="FORKHEAD"/>
</dbReference>
<evidence type="ECO:0000256" key="8">
    <source>
        <dbReference type="ARBA" id="ARBA00023163"/>
    </source>
</evidence>
<gene>
    <name evidence="13" type="ORF">COCON_G00181600</name>
</gene>
<evidence type="ECO:0000256" key="1">
    <source>
        <dbReference type="ARBA" id="ARBA00004123"/>
    </source>
</evidence>
<reference evidence="13" key="1">
    <citation type="journal article" date="2023" name="Science">
        <title>Genome structures resolve the early diversification of teleost fishes.</title>
        <authorList>
            <person name="Parey E."/>
            <person name="Louis A."/>
            <person name="Montfort J."/>
            <person name="Bouchez O."/>
            <person name="Roques C."/>
            <person name="Iampietro C."/>
            <person name="Lluch J."/>
            <person name="Castinel A."/>
            <person name="Donnadieu C."/>
            <person name="Desvignes T."/>
            <person name="Floi Bucao C."/>
            <person name="Jouanno E."/>
            <person name="Wen M."/>
            <person name="Mejri S."/>
            <person name="Dirks R."/>
            <person name="Jansen H."/>
            <person name="Henkel C."/>
            <person name="Chen W.J."/>
            <person name="Zahm M."/>
            <person name="Cabau C."/>
            <person name="Klopp C."/>
            <person name="Thompson A.W."/>
            <person name="Robinson-Rechavi M."/>
            <person name="Braasch I."/>
            <person name="Lecointre G."/>
            <person name="Bobe J."/>
            <person name="Postlethwait J.H."/>
            <person name="Berthelot C."/>
            <person name="Roest Crollius H."/>
            <person name="Guiguen Y."/>
        </authorList>
    </citation>
    <scope>NUCLEOTIDE SEQUENCE</scope>
    <source>
        <strain evidence="13">Concon-B</strain>
    </source>
</reference>
<comment type="subcellular location">
    <subcellularLocation>
        <location evidence="1 10">Nucleus</location>
    </subcellularLocation>
</comment>
<dbReference type="GO" id="GO:0008270">
    <property type="term" value="F:zinc ion binding"/>
    <property type="evidence" value="ECO:0007669"/>
    <property type="project" value="UniProtKB-KW"/>
</dbReference>
<evidence type="ECO:0000256" key="6">
    <source>
        <dbReference type="ARBA" id="ARBA00023015"/>
    </source>
</evidence>
<dbReference type="GO" id="GO:0000978">
    <property type="term" value="F:RNA polymerase II cis-regulatory region sequence-specific DNA binding"/>
    <property type="evidence" value="ECO:0007669"/>
    <property type="project" value="TreeGrafter"/>
</dbReference>
<organism evidence="13 14">
    <name type="scientific">Conger conger</name>
    <name type="common">Conger eel</name>
    <name type="synonym">Muraena conger</name>
    <dbReference type="NCBI Taxonomy" id="82655"/>
    <lineage>
        <taxon>Eukaryota</taxon>
        <taxon>Metazoa</taxon>
        <taxon>Chordata</taxon>
        <taxon>Craniata</taxon>
        <taxon>Vertebrata</taxon>
        <taxon>Euteleostomi</taxon>
        <taxon>Actinopterygii</taxon>
        <taxon>Neopterygii</taxon>
        <taxon>Teleostei</taxon>
        <taxon>Anguilliformes</taxon>
        <taxon>Congridae</taxon>
        <taxon>Conger</taxon>
    </lineage>
</organism>
<feature type="domain" description="Fork-head" evidence="12">
    <location>
        <begin position="349"/>
        <end position="435"/>
    </location>
</feature>
<proteinExistence type="predicted"/>
<dbReference type="PROSITE" id="PS00658">
    <property type="entry name" value="FORK_HEAD_2"/>
    <property type="match status" value="1"/>
</dbReference>
<evidence type="ECO:0000256" key="9">
    <source>
        <dbReference type="ARBA" id="ARBA00023242"/>
    </source>
</evidence>
<dbReference type="InterPro" id="IPR001766">
    <property type="entry name" value="Fork_head_dom"/>
</dbReference>
<evidence type="ECO:0000256" key="5">
    <source>
        <dbReference type="ARBA" id="ARBA00022833"/>
    </source>
</evidence>
<feature type="region of interest" description="Disordered" evidence="11">
    <location>
        <begin position="131"/>
        <end position="198"/>
    </location>
</feature>
<comment type="caution">
    <text evidence="13">The sequence shown here is derived from an EMBL/GenBank/DDBJ whole genome shotgun (WGS) entry which is preliminary data.</text>
</comment>
<dbReference type="InterPro" id="IPR036388">
    <property type="entry name" value="WH-like_DNA-bd_sf"/>
</dbReference>
<dbReference type="OrthoDB" id="5830876at2759"/>
<dbReference type="InterPro" id="IPR032354">
    <property type="entry name" value="FOXP-CC"/>
</dbReference>
<keyword evidence="2" id="KW-0678">Repressor</keyword>
<dbReference type="InterPro" id="IPR030456">
    <property type="entry name" value="TF_fork_head_CS_2"/>
</dbReference>
<dbReference type="GO" id="GO:0005634">
    <property type="term" value="C:nucleus"/>
    <property type="evidence" value="ECO:0007669"/>
    <property type="project" value="UniProtKB-SubCell"/>
</dbReference>
<dbReference type="PANTHER" id="PTHR45796:SF2">
    <property type="entry name" value="FORKHEAD BOX P3"/>
    <property type="match status" value="1"/>
</dbReference>
<dbReference type="Gene3D" id="1.10.10.10">
    <property type="entry name" value="Winged helix-like DNA-binding domain superfamily/Winged helix DNA-binding domain"/>
    <property type="match status" value="1"/>
</dbReference>
<evidence type="ECO:0000313" key="14">
    <source>
        <dbReference type="Proteomes" id="UP001152803"/>
    </source>
</evidence>
<evidence type="ECO:0000256" key="7">
    <source>
        <dbReference type="ARBA" id="ARBA00023125"/>
    </source>
</evidence>
<dbReference type="CDD" id="cd20066">
    <property type="entry name" value="FH_FOXP3"/>
    <property type="match status" value="1"/>
</dbReference>
<keyword evidence="7 10" id="KW-0238">DNA-binding</keyword>
<dbReference type="PANTHER" id="PTHR45796">
    <property type="entry name" value="FORKHEAD BOX P, ISOFORM C"/>
    <property type="match status" value="1"/>
</dbReference>
<evidence type="ECO:0000256" key="3">
    <source>
        <dbReference type="ARBA" id="ARBA00022723"/>
    </source>
</evidence>
<dbReference type="InterPro" id="IPR050998">
    <property type="entry name" value="FOXP"/>
</dbReference>
<evidence type="ECO:0000313" key="13">
    <source>
        <dbReference type="EMBL" id="KAJ8259148.1"/>
    </source>
</evidence>
<keyword evidence="8" id="KW-0804">Transcription</keyword>
<dbReference type="Proteomes" id="UP001152803">
    <property type="component" value="Unassembled WGS sequence"/>
</dbReference>
<evidence type="ECO:0000256" key="11">
    <source>
        <dbReference type="SAM" id="MobiDB-lite"/>
    </source>
</evidence>
<dbReference type="SMART" id="SM00339">
    <property type="entry name" value="FH"/>
    <property type="match status" value="1"/>
</dbReference>
<feature type="compositionally biased region" description="Low complexity" evidence="11">
    <location>
        <begin position="178"/>
        <end position="191"/>
    </location>
</feature>
<dbReference type="PROSITE" id="PS50039">
    <property type="entry name" value="FORK_HEAD_3"/>
    <property type="match status" value="1"/>
</dbReference>
<evidence type="ECO:0000256" key="4">
    <source>
        <dbReference type="ARBA" id="ARBA00022771"/>
    </source>
</evidence>
<evidence type="ECO:0000256" key="2">
    <source>
        <dbReference type="ARBA" id="ARBA00022491"/>
    </source>
</evidence>
<dbReference type="Pfam" id="PF16159">
    <property type="entry name" value="FOXP-CC"/>
    <property type="match status" value="1"/>
</dbReference>
<evidence type="ECO:0000256" key="10">
    <source>
        <dbReference type="PROSITE-ProRule" id="PRU00089"/>
    </source>
</evidence>
<name>A0A9Q1D6B2_CONCO</name>
<dbReference type="Gene3D" id="1.20.5.340">
    <property type="match status" value="1"/>
</dbReference>
<keyword evidence="6" id="KW-0805">Transcription regulation</keyword>
<feature type="DNA-binding region" description="Fork-head" evidence="10">
    <location>
        <begin position="349"/>
        <end position="435"/>
    </location>
</feature>
<feature type="region of interest" description="Disordered" evidence="11">
    <location>
        <begin position="274"/>
        <end position="323"/>
    </location>
</feature>
<keyword evidence="9 10" id="KW-0539">Nucleus</keyword>
<keyword evidence="14" id="KW-1185">Reference proteome</keyword>
<dbReference type="Pfam" id="PF00250">
    <property type="entry name" value="Forkhead"/>
    <property type="match status" value="1"/>
</dbReference>
<protein>
    <recommendedName>
        <fullName evidence="12">Fork-head domain-containing protein</fullName>
    </recommendedName>
</protein>
<sequence length="471" mass="52751">MQVVSSIVHTALACVYFTYHFTYIATETLDAGCRTLKGSSRAVEAPAGGASSSGKRKRITWSSQRKFVGERGVDHLSFQPKLVQPRGPCISTSQLQVILLQQFGPKELNKQSQHRPSVLRRGTQTLAQDLSSSLASDPTPLAACKEEGGGGVRGSSLQPASHTPQATGHTPWPRRSGLKQSSSQSGPSDSPATPPAEGSSVLYVKGQCRWPGCKEVFQEFPSFLQHLCLQHRFSDHSASQWQFQREIVQQLENQLTVEKQRLLAMQLHLHLPEHTSTCTPSGAQEEGPDREESPQARAPPAPARDRTPPHRAHGKEGQLLPQGYWHTPAHHTLPGFIPSIECYKYNNIRPPYTYADLIRWAILESPDKQRTLSEIYHWFTGKFFYFRHNTATWKNAVRHNLSLHKCFVRVEGEKGAVWTVNEAEFQKRKGQKFSRDQDLMWFAPSSFLYPQESRISGLTGSPGDGHHRVHS</sequence>
<dbReference type="SUPFAM" id="SSF46785">
    <property type="entry name" value="Winged helix' DNA-binding domain"/>
    <property type="match status" value="1"/>
</dbReference>